<evidence type="ECO:0000259" key="1">
    <source>
        <dbReference type="Pfam" id="PF05239"/>
    </source>
</evidence>
<dbReference type="AlphaFoldDB" id="A0A3S0K4E4"/>
<comment type="caution">
    <text evidence="2">The sequence shown here is derived from an EMBL/GenBank/DDBJ whole genome shotgun (WGS) entry which is preliminary data.</text>
</comment>
<keyword evidence="3" id="KW-1185">Reference proteome</keyword>
<organism evidence="2 3">
    <name type="scientific">Bacillus yapensis</name>
    <dbReference type="NCBI Taxonomy" id="2492960"/>
    <lineage>
        <taxon>Bacteria</taxon>
        <taxon>Bacillati</taxon>
        <taxon>Bacillota</taxon>
        <taxon>Bacilli</taxon>
        <taxon>Bacillales</taxon>
        <taxon>Bacillaceae</taxon>
        <taxon>Bacillus</taxon>
    </lineage>
</organism>
<sequence>MRTLSLLKGLPVFVTSTGEKLGTVFDLCLAEHGRVEGLILRKGALIKKSYLIPFEEVSSFGADGVMIEETTILQPLKETYQLFEGKERLVGKPLVSSTGESLGILADVYFQEELGTIVGYECSDGFFADITEGKRVVKTDEPPMIGKDAIIVNIQP</sequence>
<dbReference type="OrthoDB" id="1707618at2"/>
<evidence type="ECO:0000313" key="2">
    <source>
        <dbReference type="EMBL" id="RTR35379.1"/>
    </source>
</evidence>
<dbReference type="Proteomes" id="UP000271374">
    <property type="component" value="Unassembled WGS sequence"/>
</dbReference>
<feature type="domain" description="PRC-barrel" evidence="1">
    <location>
        <begin position="4"/>
        <end position="70"/>
    </location>
</feature>
<dbReference type="SUPFAM" id="SSF50346">
    <property type="entry name" value="PRC-barrel domain"/>
    <property type="match status" value="2"/>
</dbReference>
<dbReference type="Gene3D" id="2.30.30.240">
    <property type="entry name" value="PRC-barrel domain"/>
    <property type="match status" value="2"/>
</dbReference>
<dbReference type="EMBL" id="RXNT01000003">
    <property type="protein sequence ID" value="RTR35379.1"/>
    <property type="molecule type" value="Genomic_DNA"/>
</dbReference>
<dbReference type="Pfam" id="PF05239">
    <property type="entry name" value="PRC"/>
    <property type="match status" value="2"/>
</dbReference>
<protein>
    <submittedName>
        <fullName evidence="2">Photosystem reaction center subunit H</fullName>
    </submittedName>
</protein>
<proteinExistence type="predicted"/>
<dbReference type="RefSeq" id="WP_126407246.1">
    <property type="nucleotide sequence ID" value="NZ_RXNT01000003.1"/>
</dbReference>
<dbReference type="InterPro" id="IPR011033">
    <property type="entry name" value="PRC_barrel-like_sf"/>
</dbReference>
<reference evidence="2 3" key="1">
    <citation type="submission" date="2018-12" db="EMBL/GenBank/DDBJ databases">
        <title>Bacillus yapensis draft genome sequence.</title>
        <authorList>
            <person name="Yu L."/>
            <person name="Xu X."/>
            <person name="Tang X."/>
        </authorList>
    </citation>
    <scope>NUCLEOTIDE SEQUENCE [LARGE SCALE GENOMIC DNA]</scope>
    <source>
        <strain evidence="2 3">XXST-01</strain>
    </source>
</reference>
<feature type="domain" description="PRC-barrel" evidence="1">
    <location>
        <begin position="88"/>
        <end position="153"/>
    </location>
</feature>
<dbReference type="InterPro" id="IPR027275">
    <property type="entry name" value="PRC-brl_dom"/>
</dbReference>
<name>A0A3S0K4E4_9BACI</name>
<evidence type="ECO:0000313" key="3">
    <source>
        <dbReference type="Proteomes" id="UP000271374"/>
    </source>
</evidence>
<gene>
    <name evidence="2" type="ORF">EKG37_05730</name>
</gene>
<accession>A0A3S0K4E4</accession>